<dbReference type="EMBL" id="LCMI01000016">
    <property type="protein sequence ID" value="KKU32265.1"/>
    <property type="molecule type" value="Genomic_DNA"/>
</dbReference>
<reference evidence="1 2" key="1">
    <citation type="journal article" date="2015" name="Nature">
        <title>rRNA introns, odd ribosomes, and small enigmatic genomes across a large radiation of phyla.</title>
        <authorList>
            <person name="Brown C.T."/>
            <person name="Hug L.A."/>
            <person name="Thomas B.C."/>
            <person name="Sharon I."/>
            <person name="Castelle C.J."/>
            <person name="Singh A."/>
            <person name="Wilkins M.J."/>
            <person name="Williams K.H."/>
            <person name="Banfield J.F."/>
        </authorList>
    </citation>
    <scope>NUCLEOTIDE SEQUENCE [LARGE SCALE GENOMIC DNA]</scope>
</reference>
<dbReference type="Proteomes" id="UP000034794">
    <property type="component" value="Unassembled WGS sequence"/>
</dbReference>
<proteinExistence type="predicted"/>
<evidence type="ECO:0000313" key="2">
    <source>
        <dbReference type="Proteomes" id="UP000034794"/>
    </source>
</evidence>
<protein>
    <submittedName>
        <fullName evidence="1">Uncharacterized protein</fullName>
    </submittedName>
</protein>
<evidence type="ECO:0000313" key="1">
    <source>
        <dbReference type="EMBL" id="KKU32265.1"/>
    </source>
</evidence>
<organism evidence="1 2">
    <name type="scientific">Candidatus Collierbacteria bacterium GW2011_GWA2_46_26</name>
    <dbReference type="NCBI Taxonomy" id="1618381"/>
    <lineage>
        <taxon>Bacteria</taxon>
        <taxon>Candidatus Collieribacteriota</taxon>
    </lineage>
</organism>
<sequence>MHIARKTFQRFLGVENPEPDAILRLAHPTKTSELLKDVPHDELLNDENFPYRGRDLVFAELVSFPWPVSPKQAVELAVLWGLTPLRYEDVFVWASIFSSYEKRNKIVFPHEPVYVRGEGPRITCSIHGALGPIVGEYQTFPRSWSFGFAQKRQPGTGFGN</sequence>
<accession>A0A0G1SG06</accession>
<dbReference type="AlphaFoldDB" id="A0A0G1SG06"/>
<gene>
    <name evidence="1" type="ORF">UX47_C0016G0011</name>
</gene>
<name>A0A0G1SG06_9BACT</name>
<comment type="caution">
    <text evidence="1">The sequence shown here is derived from an EMBL/GenBank/DDBJ whole genome shotgun (WGS) entry which is preliminary data.</text>
</comment>